<dbReference type="Proteomes" id="UP000828048">
    <property type="component" value="Chromosome 10"/>
</dbReference>
<organism evidence="1 2">
    <name type="scientific">Vaccinium darrowii</name>
    <dbReference type="NCBI Taxonomy" id="229202"/>
    <lineage>
        <taxon>Eukaryota</taxon>
        <taxon>Viridiplantae</taxon>
        <taxon>Streptophyta</taxon>
        <taxon>Embryophyta</taxon>
        <taxon>Tracheophyta</taxon>
        <taxon>Spermatophyta</taxon>
        <taxon>Magnoliopsida</taxon>
        <taxon>eudicotyledons</taxon>
        <taxon>Gunneridae</taxon>
        <taxon>Pentapetalae</taxon>
        <taxon>asterids</taxon>
        <taxon>Ericales</taxon>
        <taxon>Ericaceae</taxon>
        <taxon>Vaccinioideae</taxon>
        <taxon>Vaccinieae</taxon>
        <taxon>Vaccinium</taxon>
    </lineage>
</organism>
<keyword evidence="2" id="KW-1185">Reference proteome</keyword>
<evidence type="ECO:0000313" key="1">
    <source>
        <dbReference type="EMBL" id="KAH7839429.1"/>
    </source>
</evidence>
<evidence type="ECO:0000313" key="2">
    <source>
        <dbReference type="Proteomes" id="UP000828048"/>
    </source>
</evidence>
<sequence length="384" mass="43108">MELSSSVGHLTNNVNNMSETITNSLNHLLAIVAKEARGKDKAEPNPQPPTMPQFGSLDQQALKELSPQNPTYQASSSTTPVGGRIQKQGTNGIGPSGGAVHKKPAENQDKRFMLGCSSMPQPYDQGVRPPTIGGQHPYGYTLRDTQGAWLESGPRVQQAYQPPSRKNASAKQADQPQQAYQTQVAQVQQAPQDPTLGRDQIITLLQEQLGPEFRPMGRPIYPRPYSDKVENESFPKGYRVPKFHLFSSEDIHEGVEKEYVRLALNGLNFKLKKKFHVVEFKDLFELSAKAARYEKILKEVDRRSSSKVTYYRDPNYEVTTAEMDYNLEYVVVEMVNKKPHVLRTRGIELKDVQVPSSSKAPRTYSFNITKAEAIFDQLVADKMI</sequence>
<proteinExistence type="predicted"/>
<comment type="caution">
    <text evidence="1">The sequence shown here is derived from an EMBL/GenBank/DDBJ whole genome shotgun (WGS) entry which is preliminary data.</text>
</comment>
<reference evidence="1 2" key="1">
    <citation type="journal article" date="2021" name="Hortic Res">
        <title>High-quality reference genome and annotation aids understanding of berry development for evergreen blueberry (Vaccinium darrowii).</title>
        <authorList>
            <person name="Yu J."/>
            <person name="Hulse-Kemp A.M."/>
            <person name="Babiker E."/>
            <person name="Staton M."/>
        </authorList>
    </citation>
    <scope>NUCLEOTIDE SEQUENCE [LARGE SCALE GENOMIC DNA]</scope>
    <source>
        <strain evidence="2">cv. NJ 8807/NJ 8810</strain>
        <tissue evidence="1">Young leaf</tissue>
    </source>
</reference>
<protein>
    <submittedName>
        <fullName evidence="1">Uncharacterized protein</fullName>
    </submittedName>
</protein>
<name>A0ACB7XF65_9ERIC</name>
<accession>A0ACB7XF65</accession>
<dbReference type="EMBL" id="CM037160">
    <property type="protein sequence ID" value="KAH7839429.1"/>
    <property type="molecule type" value="Genomic_DNA"/>
</dbReference>
<gene>
    <name evidence="1" type="ORF">Vadar_004014</name>
</gene>